<dbReference type="Pfam" id="PF16819">
    <property type="entry name" value="DUF5074"/>
    <property type="match status" value="1"/>
</dbReference>
<name>A0A4R8I4J3_9FLAO</name>
<organism evidence="3 4">
    <name type="scientific">Epilithonimonas xixisoli</name>
    <dbReference type="NCBI Taxonomy" id="1476462"/>
    <lineage>
        <taxon>Bacteria</taxon>
        <taxon>Pseudomonadati</taxon>
        <taxon>Bacteroidota</taxon>
        <taxon>Flavobacteriia</taxon>
        <taxon>Flavobacteriales</taxon>
        <taxon>Weeksellaceae</taxon>
        <taxon>Chryseobacterium group</taxon>
        <taxon>Epilithonimonas</taxon>
    </lineage>
</organism>
<evidence type="ECO:0000256" key="1">
    <source>
        <dbReference type="ARBA" id="ARBA00022729"/>
    </source>
</evidence>
<gene>
    <name evidence="3" type="ORF">B0I22_3306</name>
</gene>
<dbReference type="InterPro" id="IPR015943">
    <property type="entry name" value="WD40/YVTN_repeat-like_dom_sf"/>
</dbReference>
<dbReference type="InterPro" id="IPR026444">
    <property type="entry name" value="Secre_tail"/>
</dbReference>
<evidence type="ECO:0000313" key="3">
    <source>
        <dbReference type="EMBL" id="TDX83228.1"/>
    </source>
</evidence>
<accession>A0A4R8I4J3</accession>
<dbReference type="AlphaFoldDB" id="A0A4R8I4J3"/>
<evidence type="ECO:0000313" key="4">
    <source>
        <dbReference type="Proteomes" id="UP000295313"/>
    </source>
</evidence>
<dbReference type="Gene3D" id="2.130.10.10">
    <property type="entry name" value="YVTN repeat-like/Quinoprotein amine dehydrogenase"/>
    <property type="match status" value="1"/>
</dbReference>
<dbReference type="InterPro" id="IPR031815">
    <property type="entry name" value="DUF5074"/>
</dbReference>
<sequence length="536" mass="58594">MKKFYLFSAIAFGIWGQAQNYTNGYFMINEGQFGSANGSLNFIDNNDQIVYRPYATENSNGAFGATAQFGTVYGGKLFVVSKQASDNDATYSAGGRLVVADAVTLKKLKGFNEIDGKDGRSFLGVDEKTGYIGTSNGIYLFDIENLAIGALIPGTDVVVDASPDPYKTLNQIGNMIRTSQYVFAIKQDLGIFVINPKTHQIVQTISGSFNSIVQAKDGSVWAIKSNQLVNINPTTFAQTNYAIPTKKYDGSWGAWNAGPFTASIKENSLYFFPIDGWSTSNTLVKFDVDAKVFDENYLTVPSSAGDIYGAGIRINPKNQDFIITPNEFYYTDRIIRFNKDKVQQSLLTIGNGWYQSMPVFPDVSEPILNASFPTEISLTGVSIIDLKNVVSDDDNLALAIVKSIKSNSNTSSIKAEINSNDELVLTPINAGTASVVISFNSNGRVVEKTISVSSSSLATAEIKKLQLSIYPNPTADILNIKTQDKLVEISVFDISGRQFNVKINNGQVDVNALQKGNYILKVVTEKAVYQEKFIKK</sequence>
<dbReference type="RefSeq" id="WP_133946366.1">
    <property type="nucleotide sequence ID" value="NZ_SOEO01000003.1"/>
</dbReference>
<dbReference type="OrthoDB" id="1041092at2"/>
<protein>
    <submittedName>
        <fullName evidence="3">Putative secreted protein (Por secretion system target)</fullName>
    </submittedName>
</protein>
<dbReference type="NCBIfam" id="TIGR04183">
    <property type="entry name" value="Por_Secre_tail"/>
    <property type="match status" value="1"/>
</dbReference>
<keyword evidence="4" id="KW-1185">Reference proteome</keyword>
<feature type="domain" description="Secretion system C-terminal sorting" evidence="2">
    <location>
        <begin position="469"/>
        <end position="534"/>
    </location>
</feature>
<evidence type="ECO:0000259" key="2">
    <source>
        <dbReference type="Pfam" id="PF18962"/>
    </source>
</evidence>
<proteinExistence type="predicted"/>
<keyword evidence="1" id="KW-0732">Signal</keyword>
<dbReference type="Pfam" id="PF18962">
    <property type="entry name" value="Por_Secre_tail"/>
    <property type="match status" value="1"/>
</dbReference>
<reference evidence="3 4" key="1">
    <citation type="submission" date="2019-03" db="EMBL/GenBank/DDBJ databases">
        <title>Genomic Encyclopedia of Type Strains, Phase III (KMG-III): the genomes of soil and plant-associated and newly described type strains.</title>
        <authorList>
            <person name="Whitman W."/>
        </authorList>
    </citation>
    <scope>NUCLEOTIDE SEQUENCE [LARGE SCALE GENOMIC DNA]</scope>
    <source>
        <strain evidence="3 4">CGMCC 1.12802</strain>
    </source>
</reference>
<dbReference type="EMBL" id="SOEO01000003">
    <property type="protein sequence ID" value="TDX83228.1"/>
    <property type="molecule type" value="Genomic_DNA"/>
</dbReference>
<dbReference type="Proteomes" id="UP000295313">
    <property type="component" value="Unassembled WGS sequence"/>
</dbReference>
<comment type="caution">
    <text evidence="3">The sequence shown here is derived from an EMBL/GenBank/DDBJ whole genome shotgun (WGS) entry which is preliminary data.</text>
</comment>